<sequence>MLILGTVPVSLFSFYANLNALFCFKPAYTECTRYARFSVSCKGALTPPLPQLTAPSEWRNVYCLRC</sequence>
<evidence type="ECO:0000313" key="1">
    <source>
        <dbReference type="EMBL" id="AKN37818.1"/>
    </source>
</evidence>
<name>A0A0H3ZND8_9VIBR</name>
<protein>
    <submittedName>
        <fullName evidence="1">Uncharacterized protein</fullName>
    </submittedName>
</protein>
<proteinExistence type="predicted"/>
<dbReference type="EMBL" id="KP795552">
    <property type="protein sequence ID" value="AKN37818.1"/>
    <property type="molecule type" value="Genomic_DNA"/>
</dbReference>
<reference evidence="1" key="1">
    <citation type="journal article" date="2015" name="MBio">
        <title>Eco-Evolutionary Dynamics of Episomes among Ecologically Cohesive Bacterial Populations.</title>
        <authorList>
            <person name="Xue H."/>
            <person name="Cordero O.X."/>
            <person name="Camas F.M."/>
            <person name="Trimble W."/>
            <person name="Meyer F."/>
            <person name="Guglielmini J."/>
            <person name="Rocha E.P."/>
            <person name="Polz M.F."/>
        </authorList>
    </citation>
    <scope>NUCLEOTIDE SEQUENCE</scope>
    <source>
        <strain evidence="1">ZF_45</strain>
    </source>
</reference>
<accession>A0A0H3ZND8</accession>
<organism evidence="1">
    <name type="scientific">Vibrio sp. ZF_45</name>
    <dbReference type="NCBI Taxonomy" id="1652837"/>
    <lineage>
        <taxon>Bacteria</taxon>
        <taxon>Pseudomonadati</taxon>
        <taxon>Pseudomonadota</taxon>
        <taxon>Gammaproteobacteria</taxon>
        <taxon>Vibrionales</taxon>
        <taxon>Vibrionaceae</taxon>
        <taxon>Vibrio</taxon>
    </lineage>
</organism>
<dbReference type="AlphaFoldDB" id="A0A0H3ZND8"/>